<dbReference type="OMA" id="LVDIWHF"/>
<evidence type="ECO:0000313" key="2">
    <source>
        <dbReference type="Proteomes" id="UP000051952"/>
    </source>
</evidence>
<dbReference type="AlphaFoldDB" id="A0A0S4J015"/>
<gene>
    <name evidence="1" type="ORF">BSAL_83685</name>
</gene>
<dbReference type="EMBL" id="CYKH01000945">
    <property type="protein sequence ID" value="CUG71261.1"/>
    <property type="molecule type" value="Genomic_DNA"/>
</dbReference>
<protein>
    <submittedName>
        <fullName evidence="1">dUTP diphosphatase, putative</fullName>
    </submittedName>
</protein>
<dbReference type="OrthoDB" id="275527at2759"/>
<proteinExistence type="predicted"/>
<dbReference type="InterPro" id="IPR014871">
    <property type="entry name" value="dUTPase/dCTP_pyrophosphatase"/>
</dbReference>
<organism evidence="1 2">
    <name type="scientific">Bodo saltans</name>
    <name type="common">Flagellated protozoan</name>
    <dbReference type="NCBI Taxonomy" id="75058"/>
    <lineage>
        <taxon>Eukaryota</taxon>
        <taxon>Discoba</taxon>
        <taxon>Euglenozoa</taxon>
        <taxon>Kinetoplastea</taxon>
        <taxon>Metakinetoplastina</taxon>
        <taxon>Eubodonida</taxon>
        <taxon>Bodonidae</taxon>
        <taxon>Bodo</taxon>
    </lineage>
</organism>
<sequence length="238" mass="27081">MKRARSPSVAISSSIISSLAKMQDSLNKFINENWRAARSADDWGLAVTMESTELMDSYPWKWWKNINATPDFKNIRVELVDILHFTLSGTMQIEGTTLSAVPEDIDQAITTPLSDTKNAIRTFRNVIYLAKLHRFDTITQMVIAAAEDLEFNLVGYYVAKHTLNYIRQLGGYKDGSYVKVRQGQEDNELLHQCIAEVDVAQVLGDETHEAAWNLIMAKVYEAFNVDVKDRRVKGDWCK</sequence>
<dbReference type="Proteomes" id="UP000051952">
    <property type="component" value="Unassembled WGS sequence"/>
</dbReference>
<dbReference type="Pfam" id="PF08761">
    <property type="entry name" value="dUTPase_2"/>
    <property type="match status" value="1"/>
</dbReference>
<reference evidence="2" key="1">
    <citation type="submission" date="2015-09" db="EMBL/GenBank/DDBJ databases">
        <authorList>
            <consortium name="Pathogen Informatics"/>
        </authorList>
    </citation>
    <scope>NUCLEOTIDE SEQUENCE [LARGE SCALE GENOMIC DNA]</scope>
    <source>
        <strain evidence="2">Lake Konstanz</strain>
    </source>
</reference>
<dbReference type="CDD" id="cd11527">
    <property type="entry name" value="NTP-PPase_dUTPase"/>
    <property type="match status" value="1"/>
</dbReference>
<evidence type="ECO:0000313" key="1">
    <source>
        <dbReference type="EMBL" id="CUG71261.1"/>
    </source>
</evidence>
<accession>A0A0S4J015</accession>
<dbReference type="Gene3D" id="1.20.1680.10">
    <property type="entry name" value="Type II deoxyuridine triphosphatase"/>
    <property type="match status" value="1"/>
</dbReference>
<name>A0A0S4J015_BODSA</name>
<dbReference type="Gene3D" id="1.20.1670.10">
    <property type="entry name" value="Type II deoxyuridine triphosphatase"/>
    <property type="match status" value="1"/>
</dbReference>
<keyword evidence="2" id="KW-1185">Reference proteome</keyword>
<dbReference type="VEuPathDB" id="TriTrypDB:BSAL_83685"/>
<dbReference type="SUPFAM" id="SSF101386">
    <property type="entry name" value="all-alpha NTP pyrophosphatases"/>
    <property type="match status" value="1"/>
</dbReference>